<dbReference type="Proteomes" id="UP000694380">
    <property type="component" value="Unplaced"/>
</dbReference>
<reference evidence="3" key="2">
    <citation type="submission" date="2025-09" db="UniProtKB">
        <authorList>
            <consortium name="Ensembl"/>
        </authorList>
    </citation>
    <scope>IDENTIFICATION</scope>
</reference>
<dbReference type="SUPFAM" id="SSF49599">
    <property type="entry name" value="TRAF domain-like"/>
    <property type="match status" value="1"/>
</dbReference>
<sequence>MSSMIFSPWGSAKLVPAPSPAPQGEPEGSAGGAPGAAEGRAPCDWSEQLEFGQRRDCGHHVCQQCEGDSESAGLLYCVQCLQDRETQLLKDVDRVRGAAGDDSKFNPSLAQQVHMVEESESLPGPSHRCLVVQGPQEARGRLDQRLAEVEAQQKTLQNIVTVLSREMGRREGARGSANRGSSNVLGEAMARILYLEEKVAKQDTLLALKDVMISNLGARVEALEHTSYNGQFLWRLPDVRRKMQQALSKQTPAIYSAPFYTARYGYKLCLKIYLNGDGTGAGTHISLFLVLMRGEYDFWLNWPFHLKVRGAWDAWPFPSRGRWLPSSPRACAWLDLLTTFNLSICSPGLLDAPGSSRQASLLARFPAVANLLFLPAAREQVQHSQRRPRILPPVPAPRPGSHLHPRGHLSLRGRDRRHQPLGCGSSPCGPQDWGLGLAQGLET</sequence>
<dbReference type="PANTHER" id="PTHR10131">
    <property type="entry name" value="TNF RECEPTOR ASSOCIATED FACTOR"/>
    <property type="match status" value="1"/>
</dbReference>
<evidence type="ECO:0000313" key="3">
    <source>
        <dbReference type="Ensembl" id="ENSCPBP00000018396.1"/>
    </source>
</evidence>
<evidence type="ECO:0000256" key="1">
    <source>
        <dbReference type="SAM" id="MobiDB-lite"/>
    </source>
</evidence>
<dbReference type="InterPro" id="IPR049342">
    <property type="entry name" value="TRAF1-6_MATH_dom"/>
</dbReference>
<dbReference type="AlphaFoldDB" id="A0A8C3P5R6"/>
<dbReference type="GeneTree" id="ENSGT00940000156621"/>
<feature type="compositionally biased region" description="Basic residues" evidence="1">
    <location>
        <begin position="401"/>
        <end position="419"/>
    </location>
</feature>
<dbReference type="PANTHER" id="PTHR10131:SF96">
    <property type="entry name" value="TNF RECEPTOR-ASSOCIATED FACTOR 1"/>
    <property type="match status" value="1"/>
</dbReference>
<keyword evidence="4" id="KW-1185">Reference proteome</keyword>
<evidence type="ECO:0000313" key="4">
    <source>
        <dbReference type="Proteomes" id="UP000694380"/>
    </source>
</evidence>
<dbReference type="Ensembl" id="ENSCPBT00000021721.1">
    <property type="protein sequence ID" value="ENSCPBP00000018396.1"/>
    <property type="gene ID" value="ENSCPBG00000013405.1"/>
</dbReference>
<proteinExistence type="predicted"/>
<dbReference type="Gene3D" id="2.60.210.10">
    <property type="entry name" value="Apoptosis, Tumor Necrosis Factor Receptor Associated Protein 2, Chain A"/>
    <property type="match status" value="1"/>
</dbReference>
<dbReference type="Pfam" id="PF21355">
    <property type="entry name" value="TRAF-mep_MATH"/>
    <property type="match status" value="1"/>
</dbReference>
<feature type="region of interest" description="Disordered" evidence="1">
    <location>
        <begin position="1"/>
        <end position="42"/>
    </location>
</feature>
<dbReference type="InterPro" id="IPR008974">
    <property type="entry name" value="TRAF-like"/>
</dbReference>
<name>A0A8C3P5R6_CHRPI</name>
<gene>
    <name evidence="3" type="primary">LOC101946577</name>
</gene>
<accession>A0A8C3P5R6</accession>
<protein>
    <recommendedName>
        <fullName evidence="2">TRAF1-6 MATH domain-containing protein</fullName>
    </recommendedName>
</protein>
<evidence type="ECO:0000259" key="2">
    <source>
        <dbReference type="Pfam" id="PF21355"/>
    </source>
</evidence>
<feature type="region of interest" description="Disordered" evidence="1">
    <location>
        <begin position="383"/>
        <end position="426"/>
    </location>
</feature>
<organism evidence="3 4">
    <name type="scientific">Chrysemys picta bellii</name>
    <name type="common">Western painted turtle</name>
    <name type="synonym">Emys bellii</name>
    <dbReference type="NCBI Taxonomy" id="8478"/>
    <lineage>
        <taxon>Eukaryota</taxon>
        <taxon>Metazoa</taxon>
        <taxon>Chordata</taxon>
        <taxon>Craniata</taxon>
        <taxon>Vertebrata</taxon>
        <taxon>Euteleostomi</taxon>
        <taxon>Archelosauria</taxon>
        <taxon>Testudinata</taxon>
        <taxon>Testudines</taxon>
        <taxon>Cryptodira</taxon>
        <taxon>Durocryptodira</taxon>
        <taxon>Testudinoidea</taxon>
        <taxon>Emydidae</taxon>
        <taxon>Chrysemys</taxon>
    </lineage>
</organism>
<feature type="domain" description="TRAF1-6 MATH" evidence="2">
    <location>
        <begin position="253"/>
        <end position="308"/>
    </location>
</feature>
<reference evidence="3" key="1">
    <citation type="submission" date="2025-08" db="UniProtKB">
        <authorList>
            <consortium name="Ensembl"/>
        </authorList>
    </citation>
    <scope>IDENTIFICATION</scope>
</reference>